<organism evidence="1 2">
    <name type="scientific">Demequina sediminis</name>
    <dbReference type="NCBI Taxonomy" id="1930058"/>
    <lineage>
        <taxon>Bacteria</taxon>
        <taxon>Bacillati</taxon>
        <taxon>Actinomycetota</taxon>
        <taxon>Actinomycetes</taxon>
        <taxon>Micrococcales</taxon>
        <taxon>Demequinaceae</taxon>
        <taxon>Demequina</taxon>
    </lineage>
</organism>
<dbReference type="Proteomes" id="UP001426770">
    <property type="component" value="Unassembled WGS sequence"/>
</dbReference>
<name>A0ABP9WJW3_9MICO</name>
<sequence length="231" mass="24293">MFLELSEPSSTPTAGEYAAARETTLSALAANKLTAYYRASGDYAGTTFRTLGVNAGDHVGPDDLSAITLLGVDVSPRGVRTLQGDNPLSDAVRATLSAIAPGADLRTATASDLNAAWELHAAIKAAIADPTTKGDSNPWVTAAKISARKRPSLIPVRDRVVGNLLGDRALQSAFVYWQLMRALLLDAEVVGALDGARARIAADAAGDLQNDFGREPDLRILDAALWVRAAR</sequence>
<reference evidence="1 2" key="1">
    <citation type="submission" date="2024-02" db="EMBL/GenBank/DDBJ databases">
        <title>Lysinimicrobium sediminis NBRC 112286.</title>
        <authorList>
            <person name="Ichikawa N."/>
            <person name="Katano-Makiyama Y."/>
            <person name="Hidaka K."/>
        </authorList>
    </citation>
    <scope>NUCLEOTIDE SEQUENCE [LARGE SCALE GENOMIC DNA]</scope>
    <source>
        <strain evidence="1 2">NBRC 112286</strain>
    </source>
</reference>
<accession>A0ABP9WJW3</accession>
<proteinExistence type="predicted"/>
<dbReference type="RefSeq" id="WP_286216066.1">
    <property type="nucleotide sequence ID" value="NZ_AP027736.1"/>
</dbReference>
<comment type="caution">
    <text evidence="1">The sequence shown here is derived from an EMBL/GenBank/DDBJ whole genome shotgun (WGS) entry which is preliminary data.</text>
</comment>
<evidence type="ECO:0000313" key="2">
    <source>
        <dbReference type="Proteomes" id="UP001426770"/>
    </source>
</evidence>
<keyword evidence="2" id="KW-1185">Reference proteome</keyword>
<evidence type="ECO:0000313" key="1">
    <source>
        <dbReference type="EMBL" id="GAA5520040.1"/>
    </source>
</evidence>
<dbReference type="Pfam" id="PF19827">
    <property type="entry name" value="DUF6308"/>
    <property type="match status" value="1"/>
</dbReference>
<dbReference type="EMBL" id="BAABRR010000019">
    <property type="protein sequence ID" value="GAA5520040.1"/>
    <property type="molecule type" value="Genomic_DNA"/>
</dbReference>
<protein>
    <submittedName>
        <fullName evidence="1">Uncharacterized protein</fullName>
    </submittedName>
</protein>
<dbReference type="InterPro" id="IPR046275">
    <property type="entry name" value="DUF6308"/>
</dbReference>
<gene>
    <name evidence="1" type="ORF">Lsed01_02501</name>
</gene>